<feature type="transmembrane region" description="Helical" evidence="5">
    <location>
        <begin position="209"/>
        <end position="229"/>
    </location>
</feature>
<keyword evidence="4 5" id="KW-0472">Membrane</keyword>
<evidence type="ECO:0000256" key="2">
    <source>
        <dbReference type="ARBA" id="ARBA00022692"/>
    </source>
</evidence>
<evidence type="ECO:0000256" key="3">
    <source>
        <dbReference type="ARBA" id="ARBA00022989"/>
    </source>
</evidence>
<evidence type="ECO:0000256" key="1">
    <source>
        <dbReference type="ARBA" id="ARBA00004141"/>
    </source>
</evidence>
<comment type="subcellular location">
    <subcellularLocation>
        <location evidence="1">Membrane</location>
        <topology evidence="1">Multi-pass membrane protein</topology>
    </subcellularLocation>
</comment>
<evidence type="ECO:0000256" key="5">
    <source>
        <dbReference type="SAM" id="Phobius"/>
    </source>
</evidence>
<evidence type="ECO:0000259" key="6">
    <source>
        <dbReference type="Pfam" id="PF01794"/>
    </source>
</evidence>
<feature type="transmembrane region" description="Helical" evidence="5">
    <location>
        <begin position="176"/>
        <end position="197"/>
    </location>
</feature>
<keyword evidence="3 5" id="KW-1133">Transmembrane helix</keyword>
<evidence type="ECO:0000313" key="7">
    <source>
        <dbReference type="EMBL" id="MFC7705974.1"/>
    </source>
</evidence>
<evidence type="ECO:0000256" key="4">
    <source>
        <dbReference type="ARBA" id="ARBA00023136"/>
    </source>
</evidence>
<protein>
    <submittedName>
        <fullName evidence="7">Ferric reductase-like transmembrane domain-containing protein</fullName>
    </submittedName>
</protein>
<feature type="transmembrane region" description="Helical" evidence="5">
    <location>
        <begin position="130"/>
        <end position="155"/>
    </location>
</feature>
<proteinExistence type="predicted"/>
<gene>
    <name evidence="7" type="ORF">ACFQXB_17465</name>
</gene>
<sequence length="241" mass="27083">MTTAINSPITPSPSSANRWRTLMRHVVVVITAAALVYAFSLVHGQWSPMHRWNRAFGDAAVLLLALTMTLGAAPRIFRVCARWLPWRRELGIYSVALAMVHTVIILDGWVEWNLIRLFGFEYHPFDLRYVMLQHGFGLANAIGILALGIGFILLITSNDRAVRTLGAASWKTVQMTALVFWALVVAHTAYFLYAHFLSFHRATPDPNPLRLPFAILVLGVVALRVSAFASTTRHRLRREPN</sequence>
<keyword evidence="8" id="KW-1185">Reference proteome</keyword>
<dbReference type="Proteomes" id="UP001596516">
    <property type="component" value="Unassembled WGS sequence"/>
</dbReference>
<reference evidence="8" key="1">
    <citation type="journal article" date="2019" name="Int. J. Syst. Evol. Microbiol.">
        <title>The Global Catalogue of Microorganisms (GCM) 10K type strain sequencing project: providing services to taxonomists for standard genome sequencing and annotation.</title>
        <authorList>
            <consortium name="The Broad Institute Genomics Platform"/>
            <consortium name="The Broad Institute Genome Sequencing Center for Infectious Disease"/>
            <person name="Wu L."/>
            <person name="Ma J."/>
        </authorList>
    </citation>
    <scope>NUCLEOTIDE SEQUENCE [LARGE SCALE GENOMIC DNA]</scope>
    <source>
        <strain evidence="8">CGMCC 1.12750</strain>
    </source>
</reference>
<accession>A0ABW2URA8</accession>
<feature type="transmembrane region" description="Helical" evidence="5">
    <location>
        <begin position="21"/>
        <end position="39"/>
    </location>
</feature>
<comment type="caution">
    <text evidence="7">The sequence shown here is derived from an EMBL/GenBank/DDBJ whole genome shotgun (WGS) entry which is preliminary data.</text>
</comment>
<evidence type="ECO:0000313" key="8">
    <source>
        <dbReference type="Proteomes" id="UP001596516"/>
    </source>
</evidence>
<dbReference type="EMBL" id="JBHTFQ010000012">
    <property type="protein sequence ID" value="MFC7705974.1"/>
    <property type="molecule type" value="Genomic_DNA"/>
</dbReference>
<name>A0ABW2URA8_9RHOB</name>
<dbReference type="InterPro" id="IPR013130">
    <property type="entry name" value="Fe3_Rdtase_TM_dom"/>
</dbReference>
<dbReference type="RefSeq" id="WP_377406454.1">
    <property type="nucleotide sequence ID" value="NZ_JBHTFQ010000012.1"/>
</dbReference>
<feature type="transmembrane region" description="Helical" evidence="5">
    <location>
        <begin position="59"/>
        <end position="78"/>
    </location>
</feature>
<keyword evidence="2 5" id="KW-0812">Transmembrane</keyword>
<feature type="domain" description="Ferric oxidoreductase" evidence="6">
    <location>
        <begin position="57"/>
        <end position="183"/>
    </location>
</feature>
<feature type="transmembrane region" description="Helical" evidence="5">
    <location>
        <begin position="90"/>
        <end position="110"/>
    </location>
</feature>
<dbReference type="Pfam" id="PF01794">
    <property type="entry name" value="Ferric_reduct"/>
    <property type="match status" value="1"/>
</dbReference>
<organism evidence="7 8">
    <name type="scientific">Plastorhodobacter daqingensis</name>
    <dbReference type="NCBI Taxonomy" id="1387281"/>
    <lineage>
        <taxon>Bacteria</taxon>
        <taxon>Pseudomonadati</taxon>
        <taxon>Pseudomonadota</taxon>
        <taxon>Alphaproteobacteria</taxon>
        <taxon>Rhodobacterales</taxon>
        <taxon>Paracoccaceae</taxon>
        <taxon>Plastorhodobacter</taxon>
    </lineage>
</organism>